<dbReference type="EMBL" id="JBHFNR010000015">
    <property type="protein sequence ID" value="MFB2891637.1"/>
    <property type="molecule type" value="Genomic_DNA"/>
</dbReference>
<keyword evidence="2" id="KW-1185">Reference proteome</keyword>
<sequence>MNRSRDNLITSTQGSCQEFLHRHYWNAQDGQEMAQFYNQQLSRGKSEISEMMGESMGDRYVTEVLGYEEVFHGDSKSISQGFDSLYRDPQKDELVVVEFKGQGSRESTLQKQTAWTVETCEKITRPQPSFPYNNVSQYEQNAAKEVLRNYDAGNRMRYEVVRTEIGPKTGEFWTQLEKQTYLEQGLEQSYPAQSLTQEPTLTHDLDVGMSAF</sequence>
<gene>
    <name evidence="1" type="ORF">ACE1CI_01715</name>
</gene>
<evidence type="ECO:0000313" key="2">
    <source>
        <dbReference type="Proteomes" id="UP001576784"/>
    </source>
</evidence>
<evidence type="ECO:0000313" key="1">
    <source>
        <dbReference type="EMBL" id="MFB2891637.1"/>
    </source>
</evidence>
<organism evidence="1 2">
    <name type="scientific">Floridaenema flaviceps BLCC-F50</name>
    <dbReference type="NCBI Taxonomy" id="3153642"/>
    <lineage>
        <taxon>Bacteria</taxon>
        <taxon>Bacillati</taxon>
        <taxon>Cyanobacteriota</taxon>
        <taxon>Cyanophyceae</taxon>
        <taxon>Oscillatoriophycideae</taxon>
        <taxon>Aerosakkonematales</taxon>
        <taxon>Aerosakkonemataceae</taxon>
        <taxon>Floridanema</taxon>
        <taxon>Floridanema flaviceps</taxon>
    </lineage>
</organism>
<reference evidence="1 2" key="1">
    <citation type="submission" date="2024-09" db="EMBL/GenBank/DDBJ databases">
        <title>Floridaenema gen nov. (Aerosakkonemataceae, Aerosakkonematales ord. nov., Cyanobacteria) from benthic tropical and subtropical fresh waters, with the description of four new species.</title>
        <authorList>
            <person name="Moretto J.A."/>
            <person name="Berthold D.E."/>
            <person name="Lefler F.W."/>
            <person name="Huang I.-S."/>
            <person name="Laughinghouse H. IV."/>
        </authorList>
    </citation>
    <scope>NUCLEOTIDE SEQUENCE [LARGE SCALE GENOMIC DNA]</scope>
    <source>
        <strain evidence="1 2">BLCC-F50</strain>
    </source>
</reference>
<name>A0ABV4XIV6_9CYAN</name>
<proteinExistence type="predicted"/>
<comment type="caution">
    <text evidence="1">The sequence shown here is derived from an EMBL/GenBank/DDBJ whole genome shotgun (WGS) entry which is preliminary data.</text>
</comment>
<protein>
    <submittedName>
        <fullName evidence="1">Uncharacterized protein</fullName>
    </submittedName>
</protein>
<dbReference type="RefSeq" id="WP_413261314.1">
    <property type="nucleotide sequence ID" value="NZ_JBHFNR010000015.1"/>
</dbReference>
<accession>A0ABV4XIV6</accession>
<dbReference type="Proteomes" id="UP001576784">
    <property type="component" value="Unassembled WGS sequence"/>
</dbReference>